<dbReference type="AlphaFoldDB" id="A0A0A1SZY7"/>
<gene>
    <name evidence="9" type="ORF">VHEMI06199</name>
</gene>
<proteinExistence type="inferred from homology"/>
<evidence type="ECO:0000256" key="7">
    <source>
        <dbReference type="SAM" id="Phobius"/>
    </source>
</evidence>
<feature type="transmembrane region" description="Helical" evidence="7">
    <location>
        <begin position="86"/>
        <end position="110"/>
    </location>
</feature>
<evidence type="ECO:0000259" key="8">
    <source>
        <dbReference type="Pfam" id="PF20684"/>
    </source>
</evidence>
<keyword evidence="10" id="KW-1185">Reference proteome</keyword>
<evidence type="ECO:0000256" key="1">
    <source>
        <dbReference type="ARBA" id="ARBA00004141"/>
    </source>
</evidence>
<evidence type="ECO:0000256" key="5">
    <source>
        <dbReference type="ARBA" id="ARBA00038359"/>
    </source>
</evidence>
<dbReference type="HOGENOM" id="CLU_019101_2_1_1"/>
<keyword evidence="3 7" id="KW-1133">Transmembrane helix</keyword>
<dbReference type="EMBL" id="CDHN01000003">
    <property type="protein sequence ID" value="CEJ90411.1"/>
    <property type="molecule type" value="Genomic_DNA"/>
</dbReference>
<evidence type="ECO:0000256" key="6">
    <source>
        <dbReference type="SAM" id="MobiDB-lite"/>
    </source>
</evidence>
<keyword evidence="2 7" id="KW-0812">Transmembrane</keyword>
<comment type="subcellular location">
    <subcellularLocation>
        <location evidence="1">Membrane</location>
        <topology evidence="1">Multi-pass membrane protein</topology>
    </subcellularLocation>
</comment>
<evidence type="ECO:0000256" key="3">
    <source>
        <dbReference type="ARBA" id="ARBA00022989"/>
    </source>
</evidence>
<feature type="transmembrane region" description="Helical" evidence="7">
    <location>
        <begin position="6"/>
        <end position="25"/>
    </location>
</feature>
<dbReference type="Pfam" id="PF20684">
    <property type="entry name" value="Fung_rhodopsin"/>
    <property type="match status" value="1"/>
</dbReference>
<dbReference type="Proteomes" id="UP000039046">
    <property type="component" value="Unassembled WGS sequence"/>
</dbReference>
<feature type="region of interest" description="Disordered" evidence="6">
    <location>
        <begin position="351"/>
        <end position="385"/>
    </location>
</feature>
<feature type="transmembrane region" description="Helical" evidence="7">
    <location>
        <begin position="175"/>
        <end position="200"/>
    </location>
</feature>
<feature type="domain" description="Rhodopsin" evidence="8">
    <location>
        <begin position="27"/>
        <end position="269"/>
    </location>
</feature>
<dbReference type="GO" id="GO:0016020">
    <property type="term" value="C:membrane"/>
    <property type="evidence" value="ECO:0007669"/>
    <property type="project" value="UniProtKB-SubCell"/>
</dbReference>
<organism evidence="9 10">
    <name type="scientific">[Torrubiella] hemipterigena</name>
    <dbReference type="NCBI Taxonomy" id="1531966"/>
    <lineage>
        <taxon>Eukaryota</taxon>
        <taxon>Fungi</taxon>
        <taxon>Dikarya</taxon>
        <taxon>Ascomycota</taxon>
        <taxon>Pezizomycotina</taxon>
        <taxon>Sordariomycetes</taxon>
        <taxon>Hypocreomycetidae</taxon>
        <taxon>Hypocreales</taxon>
        <taxon>Clavicipitaceae</taxon>
        <taxon>Clavicipitaceae incertae sedis</taxon>
        <taxon>'Torrubiella' clade</taxon>
    </lineage>
</organism>
<evidence type="ECO:0000256" key="2">
    <source>
        <dbReference type="ARBA" id="ARBA00022692"/>
    </source>
</evidence>
<feature type="transmembrane region" description="Helical" evidence="7">
    <location>
        <begin position="246"/>
        <end position="268"/>
    </location>
</feature>
<feature type="compositionally biased region" description="Polar residues" evidence="6">
    <location>
        <begin position="369"/>
        <end position="382"/>
    </location>
</feature>
<protein>
    <recommendedName>
        <fullName evidence="8">Rhodopsin domain-containing protein</fullName>
    </recommendedName>
</protein>
<dbReference type="InterPro" id="IPR052337">
    <property type="entry name" value="SAT4-like"/>
</dbReference>
<keyword evidence="4 7" id="KW-0472">Membrane</keyword>
<dbReference type="PANTHER" id="PTHR33048">
    <property type="entry name" value="PTH11-LIKE INTEGRAL MEMBRANE PROTEIN (AFU_ORTHOLOGUE AFUA_5G11245)"/>
    <property type="match status" value="1"/>
</dbReference>
<reference evidence="9 10" key="1">
    <citation type="journal article" date="2015" name="Genome Announc.">
        <title>Draft Genome Sequence and Gene Annotation of the Entomopathogenic Fungus Verticillium hemipterigenum.</title>
        <authorList>
            <person name="Horn F."/>
            <person name="Habel A."/>
            <person name="Scharf D.H."/>
            <person name="Dworschak J."/>
            <person name="Brakhage A.A."/>
            <person name="Guthke R."/>
            <person name="Hertweck C."/>
            <person name="Linde J."/>
        </authorList>
    </citation>
    <scope>NUCLEOTIDE SEQUENCE [LARGE SCALE GENOMIC DNA]</scope>
</reference>
<accession>A0A0A1SZY7</accession>
<name>A0A0A1SZY7_9HYPO</name>
<dbReference type="OrthoDB" id="3903189at2759"/>
<evidence type="ECO:0000313" key="10">
    <source>
        <dbReference type="Proteomes" id="UP000039046"/>
    </source>
</evidence>
<evidence type="ECO:0000256" key="4">
    <source>
        <dbReference type="ARBA" id="ARBA00023136"/>
    </source>
</evidence>
<comment type="similarity">
    <text evidence="5">Belongs to the SAT4 family.</text>
</comment>
<feature type="transmembrane region" description="Helical" evidence="7">
    <location>
        <begin position="131"/>
        <end position="155"/>
    </location>
</feature>
<sequence length="400" mass="45073">MVQFSQQTLLVESWTLFGLGVLVVICRMASRRMKLGAWNKLGLEDYLMVFALANFAGVAYSINEVAANGSSYLPAETVAGLTPEGIAQAVYGSVMTFVLEIVTITGLWTIKTCLLLLYSRITKGGLHREHMIVKFVGVFCLFSYLLVMLLFLFYWCQPIRGYFLVPYEQEQCATYYHHLIFATAFNILTDLMLFLIPIPIIIRTSMPVRRKIILCFILGLGVFNILASILNRYYNFTYDNSYVFLYWYIAEMGVAMFVGNLPLCYPLLRLALGKTQSSSHDTPPYIVTIGSERKRRPRGRDETILNTVGGTQWDKLDEQEHAVDALNGESTLVHSERGSEIELVIQGRCHGHHHQTTVSSHSAEDQRSNHSPSSSRDGSNGKENIMVVRTVDVSTSGRHK</sequence>
<dbReference type="STRING" id="1531966.A0A0A1SZY7"/>
<feature type="transmembrane region" description="Helical" evidence="7">
    <location>
        <begin position="46"/>
        <end position="66"/>
    </location>
</feature>
<evidence type="ECO:0000313" key="9">
    <source>
        <dbReference type="EMBL" id="CEJ90411.1"/>
    </source>
</evidence>
<dbReference type="InterPro" id="IPR049326">
    <property type="entry name" value="Rhodopsin_dom_fungi"/>
</dbReference>
<dbReference type="PANTHER" id="PTHR33048:SF110">
    <property type="entry name" value="UBID FAMILY DECARBOXYLASE"/>
    <property type="match status" value="1"/>
</dbReference>
<feature type="transmembrane region" description="Helical" evidence="7">
    <location>
        <begin position="212"/>
        <end position="234"/>
    </location>
</feature>